<name>A0A1R3K4K0_9ROSI</name>
<dbReference type="Proteomes" id="UP000187203">
    <property type="component" value="Unassembled WGS sequence"/>
</dbReference>
<evidence type="ECO:0000313" key="3">
    <source>
        <dbReference type="Proteomes" id="UP000187203"/>
    </source>
</evidence>
<feature type="region of interest" description="Disordered" evidence="1">
    <location>
        <begin position="68"/>
        <end position="115"/>
    </location>
</feature>
<proteinExistence type="predicted"/>
<evidence type="ECO:0000313" key="2">
    <source>
        <dbReference type="EMBL" id="OMP01986.1"/>
    </source>
</evidence>
<feature type="compositionally biased region" description="Pro residues" evidence="1">
    <location>
        <begin position="28"/>
        <end position="45"/>
    </location>
</feature>
<accession>A0A1R3K4K0</accession>
<keyword evidence="3" id="KW-1185">Reference proteome</keyword>
<reference evidence="3" key="1">
    <citation type="submission" date="2013-09" db="EMBL/GenBank/DDBJ databases">
        <title>Corchorus olitorius genome sequencing.</title>
        <authorList>
            <person name="Alam M."/>
            <person name="Haque M.S."/>
            <person name="Islam M.S."/>
            <person name="Emdad E.M."/>
            <person name="Islam M.M."/>
            <person name="Ahmed B."/>
            <person name="Halim A."/>
            <person name="Hossen Q.M.M."/>
            <person name="Hossain M.Z."/>
            <person name="Ahmed R."/>
            <person name="Khan M.M."/>
            <person name="Islam R."/>
            <person name="Rashid M.M."/>
            <person name="Khan S.A."/>
            <person name="Rahman M.S."/>
            <person name="Alam M."/>
            <person name="Yahiya A.S."/>
            <person name="Khan M.S."/>
            <person name="Azam M.S."/>
            <person name="Haque T."/>
            <person name="Lashkar M.Z.H."/>
            <person name="Akhand A.I."/>
            <person name="Morshed G."/>
            <person name="Roy S."/>
            <person name="Uddin K.S."/>
            <person name="Rabeya T."/>
            <person name="Hossain A.S."/>
            <person name="Chowdhury A."/>
            <person name="Snigdha A.R."/>
            <person name="Mortoza M.S."/>
            <person name="Matin S.A."/>
            <person name="Hoque S.M.E."/>
            <person name="Islam M.K."/>
            <person name="Roy D.K."/>
            <person name="Haider R."/>
            <person name="Moosa M.M."/>
            <person name="Elias S.M."/>
            <person name="Hasan A.M."/>
            <person name="Jahan S."/>
            <person name="Shafiuddin M."/>
            <person name="Mahmood N."/>
            <person name="Shommy N.S."/>
        </authorList>
    </citation>
    <scope>NUCLEOTIDE SEQUENCE [LARGE SCALE GENOMIC DNA]</scope>
    <source>
        <strain evidence="3">cv. O-4</strain>
    </source>
</reference>
<sequence length="168" mass="18638">MGAAGLARKGGKIEGLKFTKITKTLSEPPNPPSTSHPISPQPYLRPPVTSQTSPFLRDYLSLFSYSCNKDPKEAKDPKRVVEVEKANASEPLEDLSSDKKDFSSSENKDLEEKPVVEAEEVLKDNKDRNKTGAMKTINDLISMFLSGLTFLATITISKGRRNTLVQYY</sequence>
<organism evidence="2 3">
    <name type="scientific">Corchorus olitorius</name>
    <dbReference type="NCBI Taxonomy" id="93759"/>
    <lineage>
        <taxon>Eukaryota</taxon>
        <taxon>Viridiplantae</taxon>
        <taxon>Streptophyta</taxon>
        <taxon>Embryophyta</taxon>
        <taxon>Tracheophyta</taxon>
        <taxon>Spermatophyta</taxon>
        <taxon>Magnoliopsida</taxon>
        <taxon>eudicotyledons</taxon>
        <taxon>Gunneridae</taxon>
        <taxon>Pentapetalae</taxon>
        <taxon>rosids</taxon>
        <taxon>malvids</taxon>
        <taxon>Malvales</taxon>
        <taxon>Malvaceae</taxon>
        <taxon>Grewioideae</taxon>
        <taxon>Apeibeae</taxon>
        <taxon>Corchorus</taxon>
    </lineage>
</organism>
<protein>
    <submittedName>
        <fullName evidence="2">Uncharacterized protein</fullName>
    </submittedName>
</protein>
<comment type="caution">
    <text evidence="2">The sequence shown here is derived from an EMBL/GenBank/DDBJ whole genome shotgun (WGS) entry which is preliminary data.</text>
</comment>
<evidence type="ECO:0000256" key="1">
    <source>
        <dbReference type="SAM" id="MobiDB-lite"/>
    </source>
</evidence>
<feature type="compositionally biased region" description="Basic and acidic residues" evidence="1">
    <location>
        <begin position="69"/>
        <end position="87"/>
    </location>
</feature>
<feature type="compositionally biased region" description="Basic and acidic residues" evidence="1">
    <location>
        <begin position="96"/>
        <end position="115"/>
    </location>
</feature>
<gene>
    <name evidence="2" type="ORF">COLO4_11432</name>
</gene>
<feature type="region of interest" description="Disordered" evidence="1">
    <location>
        <begin position="22"/>
        <end position="51"/>
    </location>
</feature>
<dbReference type="EMBL" id="AWUE01014696">
    <property type="protein sequence ID" value="OMP01986.1"/>
    <property type="molecule type" value="Genomic_DNA"/>
</dbReference>
<dbReference type="AlphaFoldDB" id="A0A1R3K4K0"/>